<feature type="domain" description="Peptidase S49" evidence="9">
    <location>
        <begin position="145"/>
        <end position="301"/>
    </location>
</feature>
<keyword evidence="3" id="KW-0645">Protease</keyword>
<proteinExistence type="inferred from homology"/>
<dbReference type="PIRSF" id="PIRSF001217">
    <property type="entry name" value="Protease_4_SppA"/>
    <property type="match status" value="1"/>
</dbReference>
<evidence type="ECO:0000256" key="3">
    <source>
        <dbReference type="ARBA" id="ARBA00022670"/>
    </source>
</evidence>
<dbReference type="InterPro" id="IPR002142">
    <property type="entry name" value="Peptidase_S49"/>
</dbReference>
<dbReference type="CDD" id="cd07023">
    <property type="entry name" value="S49_Sppa_N_C"/>
    <property type="match status" value="1"/>
</dbReference>
<dbReference type="Gene3D" id="3.90.226.10">
    <property type="entry name" value="2-enoyl-CoA Hydratase, Chain A, domain 1"/>
    <property type="match status" value="3"/>
</dbReference>
<dbReference type="GO" id="GO:0008236">
    <property type="term" value="F:serine-type peptidase activity"/>
    <property type="evidence" value="ECO:0007669"/>
    <property type="project" value="UniProtKB-KW"/>
</dbReference>
<evidence type="ECO:0000256" key="1">
    <source>
        <dbReference type="ARBA" id="ARBA00004370"/>
    </source>
</evidence>
<dbReference type="InterPro" id="IPR029045">
    <property type="entry name" value="ClpP/crotonase-like_dom_sf"/>
</dbReference>
<gene>
    <name evidence="10" type="ORF">CRV11_00740</name>
</gene>
<organism evidence="10 11">
    <name type="scientific">Candidatus Pantoea edessiphila</name>
    <dbReference type="NCBI Taxonomy" id="2044610"/>
    <lineage>
        <taxon>Bacteria</taxon>
        <taxon>Pseudomonadati</taxon>
        <taxon>Pseudomonadota</taxon>
        <taxon>Gammaproteobacteria</taxon>
        <taxon>Enterobacterales</taxon>
        <taxon>Erwiniaceae</taxon>
        <taxon>Pantoea</taxon>
    </lineage>
</organism>
<feature type="active site" description="Nucleophile" evidence="7">
    <location>
        <position position="411"/>
    </location>
</feature>
<dbReference type="NCBIfam" id="NF008195">
    <property type="entry name" value="PRK10949.1"/>
    <property type="match status" value="1"/>
</dbReference>
<name>A0A2P5SYN4_9GAMM</name>
<feature type="active site" description="Proton donor/acceptor" evidence="7">
    <location>
        <position position="213"/>
    </location>
</feature>
<keyword evidence="8" id="KW-0812">Transmembrane</keyword>
<dbReference type="AlphaFoldDB" id="A0A2P5SYN4"/>
<dbReference type="InterPro" id="IPR004634">
    <property type="entry name" value="Pept_S49_pIV"/>
</dbReference>
<evidence type="ECO:0000256" key="5">
    <source>
        <dbReference type="ARBA" id="ARBA00022825"/>
    </source>
</evidence>
<evidence type="ECO:0000313" key="11">
    <source>
        <dbReference type="Proteomes" id="UP000296034"/>
    </source>
</evidence>
<dbReference type="InterPro" id="IPR047217">
    <property type="entry name" value="S49_SppA_67K_type_N"/>
</dbReference>
<dbReference type="Pfam" id="PF01343">
    <property type="entry name" value="Peptidase_S49"/>
    <property type="match status" value="2"/>
</dbReference>
<dbReference type="PANTHER" id="PTHR33209">
    <property type="entry name" value="PROTEASE 4"/>
    <property type="match status" value="1"/>
</dbReference>
<evidence type="ECO:0000256" key="4">
    <source>
        <dbReference type="ARBA" id="ARBA00022801"/>
    </source>
</evidence>
<dbReference type="SUPFAM" id="SSF52096">
    <property type="entry name" value="ClpP/crotonase"/>
    <property type="match status" value="2"/>
</dbReference>
<evidence type="ECO:0000313" key="10">
    <source>
        <dbReference type="EMBL" id="PPI87448.1"/>
    </source>
</evidence>
<keyword evidence="8" id="KW-1133">Transmembrane helix</keyword>
<accession>A0A2P5SYN4</accession>
<dbReference type="NCBIfam" id="TIGR00705">
    <property type="entry name" value="SppA_67K"/>
    <property type="match status" value="1"/>
</dbReference>
<comment type="caution">
    <text evidence="10">The sequence shown here is derived from an EMBL/GenBank/DDBJ whole genome shotgun (WGS) entry which is preliminary data.</text>
</comment>
<dbReference type="EMBL" id="PDKS01000001">
    <property type="protein sequence ID" value="PPI87448.1"/>
    <property type="molecule type" value="Genomic_DNA"/>
</dbReference>
<protein>
    <submittedName>
        <fullName evidence="10">Signal peptide peptidase SppA</fullName>
    </submittedName>
</protein>
<keyword evidence="5" id="KW-0720">Serine protease</keyword>
<dbReference type="Proteomes" id="UP000296034">
    <property type="component" value="Unassembled WGS sequence"/>
</dbReference>
<dbReference type="GO" id="GO:0006465">
    <property type="term" value="P:signal peptide processing"/>
    <property type="evidence" value="ECO:0007669"/>
    <property type="project" value="InterPro"/>
</dbReference>
<dbReference type="InterPro" id="IPR047272">
    <property type="entry name" value="S49_SppA_C"/>
</dbReference>
<feature type="domain" description="Peptidase S49" evidence="9">
    <location>
        <begin position="396"/>
        <end position="544"/>
    </location>
</feature>
<sequence length="616" mass="69514">MKGLLRTTADIFRYIWYMLNFIRAFILNFALLVVFIFVGKFISHMNRHNVINVIPVTKGALKLDLRGVIVDKLSGNSYISKIENQILSKINKKYDIHQNLLFDLVRAIRQAKDDDNITGIVLDLQSFLGADQVSLQYLGKTLTEFRSAGKPVYATGNNYNQSQYYLASFANKIYLSPLGAVDLRGFATNTLYYHSLLKRLKITPHVFRVGTYKSAVEPFLSDKMSDKVRQADNQWINTIWKNYLSEVAYNRNVDVKQVFPSAQKIISKLKKFNGDTAKYALDRNLVDYIASQESIEKVLEKKFGYNSRTNQYYNTSIYSYRTKVNNQKPNIAVIMINGPIVNNVSNPNSFISNNIIDHIKNVRLNPNIKSVILYVNSPGGSVLASEVIRQELLALHRVKPIVVSMGNIAASGGYWISTPADYIIANPNTLTGSIGIFGLINTVEKSLDIIGIHADGVSTSPFAKTFITQPLPKEVHELMQLSIQKGYDRFVNLVAHSRKKTFKQIDALAQGRIWVGTDAKQNGLVDALGDFDDAVKKAQELGNVTNPKLIWYQDNSTIIDLMSNNASISNILFNLLKDRFNTPIINNIAKQYNFLDNLDDPQNQYAFCLNCNIVNQ</sequence>
<feature type="transmembrane region" description="Helical" evidence="8">
    <location>
        <begin position="21"/>
        <end position="42"/>
    </location>
</feature>
<keyword evidence="6 8" id="KW-0472">Membrane</keyword>
<dbReference type="CDD" id="cd07018">
    <property type="entry name" value="S49_SppA_67K_type"/>
    <property type="match status" value="1"/>
</dbReference>
<dbReference type="RefSeq" id="WP_136131445.1">
    <property type="nucleotide sequence ID" value="NZ_PDKS01000001.1"/>
</dbReference>
<evidence type="ECO:0000256" key="6">
    <source>
        <dbReference type="ARBA" id="ARBA00023136"/>
    </source>
</evidence>
<dbReference type="PANTHER" id="PTHR33209:SF1">
    <property type="entry name" value="PEPTIDASE S49 DOMAIN-CONTAINING PROTEIN"/>
    <property type="match status" value="1"/>
</dbReference>
<dbReference type="NCBIfam" id="TIGR00706">
    <property type="entry name" value="SppA_dom"/>
    <property type="match status" value="1"/>
</dbReference>
<evidence type="ECO:0000259" key="9">
    <source>
        <dbReference type="Pfam" id="PF01343"/>
    </source>
</evidence>
<dbReference type="InterPro" id="IPR004635">
    <property type="entry name" value="Pept_S49_SppA"/>
</dbReference>
<dbReference type="OrthoDB" id="9764363at2"/>
<evidence type="ECO:0000256" key="8">
    <source>
        <dbReference type="SAM" id="Phobius"/>
    </source>
</evidence>
<dbReference type="GO" id="GO:0016020">
    <property type="term" value="C:membrane"/>
    <property type="evidence" value="ECO:0007669"/>
    <property type="project" value="UniProtKB-SubCell"/>
</dbReference>
<reference evidence="10 11" key="1">
    <citation type="journal article" date="2018" name="Genome Biol. Evol.">
        <title>Cladogenesis and Genomic Streamlining in Extracellular Endosymbionts of Tropical Stink Bugs.</title>
        <authorList>
            <person name="Otero-Bravo A."/>
            <person name="Goffredi S."/>
            <person name="Sabree Z.L."/>
        </authorList>
    </citation>
    <scope>NUCLEOTIDE SEQUENCE [LARGE SCALE GENOMIC DNA]</scope>
    <source>
        <strain evidence="10 11">SoET</strain>
    </source>
</reference>
<evidence type="ECO:0000256" key="2">
    <source>
        <dbReference type="ARBA" id="ARBA00008683"/>
    </source>
</evidence>
<comment type="similarity">
    <text evidence="2">Belongs to the peptidase S49 family.</text>
</comment>
<comment type="subcellular location">
    <subcellularLocation>
        <location evidence="1">Membrane</location>
    </subcellularLocation>
</comment>
<evidence type="ECO:0000256" key="7">
    <source>
        <dbReference type="PIRSR" id="PIRSR001217-1"/>
    </source>
</evidence>
<keyword evidence="4" id="KW-0378">Hydrolase</keyword>
<dbReference type="Gene3D" id="6.20.330.10">
    <property type="match status" value="1"/>
</dbReference>